<name>A0A0G0XG39_9BACT</name>
<dbReference type="Proteomes" id="UP000034616">
    <property type="component" value="Unassembled WGS sequence"/>
</dbReference>
<sequence>METTQVNKEELLQFIAKAHRNTYAAPKEVRRLHRCEQPILAGHKDYDFKEGDWEYHDSYAGQDWAPGREVVFLKGKPVWAMTYQGKHNESYPSEFFQNQAFSFLRNALRNISDEMPFRGPESFKEGDLIRVDIHYTVPPSGRKIDPSQPVEQTADVSGTEIPGSLTENYEITDVLPSGLTPVTSSMSTGYYHETKGCVDYPNQVIDQRVSFVVNNDYYVDAACGDNTLTYYARVVTPGTYEAESVYIRSSRDPEISNHSPETTVKITE</sequence>
<evidence type="ECO:0000256" key="1">
    <source>
        <dbReference type="SAM" id="MobiDB-lite"/>
    </source>
</evidence>
<dbReference type="AlphaFoldDB" id="A0A0G0XG39"/>
<evidence type="ECO:0000259" key="2">
    <source>
        <dbReference type="Pfam" id="PF18931"/>
    </source>
</evidence>
<evidence type="ECO:0000313" key="3">
    <source>
        <dbReference type="EMBL" id="KKR86682.1"/>
    </source>
</evidence>
<dbReference type="EMBL" id="LCAH01000010">
    <property type="protein sequence ID" value="KKR86682.1"/>
    <property type="molecule type" value="Genomic_DNA"/>
</dbReference>
<comment type="caution">
    <text evidence="3">The sequence shown here is derived from an EMBL/GenBank/DDBJ whole genome shotgun (WGS) entry which is preliminary data.</text>
</comment>
<dbReference type="Pfam" id="PF18931">
    <property type="entry name" value="DUF5680"/>
    <property type="match status" value="1"/>
</dbReference>
<feature type="region of interest" description="Disordered" evidence="1">
    <location>
        <begin position="140"/>
        <end position="163"/>
    </location>
</feature>
<evidence type="ECO:0000313" key="4">
    <source>
        <dbReference type="Proteomes" id="UP000034616"/>
    </source>
</evidence>
<reference evidence="3 4" key="1">
    <citation type="journal article" date="2015" name="Nature">
        <title>rRNA introns, odd ribosomes, and small enigmatic genomes across a large radiation of phyla.</title>
        <authorList>
            <person name="Brown C.T."/>
            <person name="Hug L.A."/>
            <person name="Thomas B.C."/>
            <person name="Sharon I."/>
            <person name="Castelle C.J."/>
            <person name="Singh A."/>
            <person name="Wilkins M.J."/>
            <person name="Williams K.H."/>
            <person name="Banfield J.F."/>
        </authorList>
    </citation>
    <scope>NUCLEOTIDE SEQUENCE [LARGE SCALE GENOMIC DNA]</scope>
</reference>
<accession>A0A0G0XG39</accession>
<dbReference type="InterPro" id="IPR043735">
    <property type="entry name" value="DUF5680"/>
</dbReference>
<proteinExistence type="predicted"/>
<organism evidence="3 4">
    <name type="scientific">Candidatus Uhrbacteria bacterium GW2011_GWC2_41_11</name>
    <dbReference type="NCBI Taxonomy" id="1618985"/>
    <lineage>
        <taxon>Bacteria</taxon>
        <taxon>Candidatus Uhriibacteriota</taxon>
    </lineage>
</organism>
<protein>
    <recommendedName>
        <fullName evidence="2">DUF5680 domain-containing protein</fullName>
    </recommendedName>
</protein>
<feature type="domain" description="DUF5680" evidence="2">
    <location>
        <begin position="57"/>
        <end position="128"/>
    </location>
</feature>
<gene>
    <name evidence="3" type="ORF">UU35_C0010G0060</name>
</gene>